<proteinExistence type="predicted"/>
<dbReference type="EMBL" id="JAGSPJ010000004">
    <property type="protein sequence ID" value="MBR7800501.1"/>
    <property type="molecule type" value="Genomic_DNA"/>
</dbReference>
<gene>
    <name evidence="1" type="ORF">KDM90_10890</name>
</gene>
<protein>
    <submittedName>
        <fullName evidence="1">Uncharacterized protein</fullName>
    </submittedName>
</protein>
<sequence>MSELPRKKRVIHTFEIEGANVPQVSLDGDIGKYGAFKSNQPRPRIKCWVVTYSARFSIKKGWHTLNASDAAVYRLSNLQNGISWVKDRALINELSKFAEADR</sequence>
<comment type="caution">
    <text evidence="1">The sequence shown here is derived from an EMBL/GenBank/DDBJ whole genome shotgun (WGS) entry which is preliminary data.</text>
</comment>
<evidence type="ECO:0000313" key="1">
    <source>
        <dbReference type="EMBL" id="MBR7800501.1"/>
    </source>
</evidence>
<keyword evidence="2" id="KW-1185">Reference proteome</keyword>
<evidence type="ECO:0000313" key="2">
    <source>
        <dbReference type="Proteomes" id="UP000678545"/>
    </source>
</evidence>
<dbReference type="AlphaFoldDB" id="A0A941E3T4"/>
<organism evidence="1 2">
    <name type="scientific">Undibacterium fentianense</name>
    <dbReference type="NCBI Taxonomy" id="2828728"/>
    <lineage>
        <taxon>Bacteria</taxon>
        <taxon>Pseudomonadati</taxon>
        <taxon>Pseudomonadota</taxon>
        <taxon>Betaproteobacteria</taxon>
        <taxon>Burkholderiales</taxon>
        <taxon>Oxalobacteraceae</taxon>
        <taxon>Undibacterium</taxon>
    </lineage>
</organism>
<dbReference type="RefSeq" id="WP_212675632.1">
    <property type="nucleotide sequence ID" value="NZ_JAGSPJ010000004.1"/>
</dbReference>
<dbReference type="Proteomes" id="UP000678545">
    <property type="component" value="Unassembled WGS sequence"/>
</dbReference>
<reference evidence="1" key="1">
    <citation type="submission" date="2021-04" db="EMBL/GenBank/DDBJ databases">
        <title>novel species isolated from subtropical streams in China.</title>
        <authorList>
            <person name="Lu H."/>
        </authorList>
    </citation>
    <scope>NUCLEOTIDE SEQUENCE</scope>
    <source>
        <strain evidence="1">FT137W</strain>
    </source>
</reference>
<accession>A0A941E3T4</accession>
<name>A0A941E3T4_9BURK</name>